<comment type="caution">
    <text evidence="22">The sequence shown here is derived from an EMBL/GenBank/DDBJ whole genome shotgun (WGS) entry which is preliminary data.</text>
</comment>
<evidence type="ECO:0000256" key="17">
    <source>
        <dbReference type="ARBA" id="ARBA00023274"/>
    </source>
</evidence>
<keyword evidence="16" id="KW-0539">Nucleus</keyword>
<dbReference type="GO" id="GO:0000055">
    <property type="term" value="P:ribosomal large subunit export from nucleus"/>
    <property type="evidence" value="ECO:0007669"/>
    <property type="project" value="UniProtKB-ARBA"/>
</dbReference>
<keyword evidence="23" id="KW-1185">Reference proteome</keyword>
<dbReference type="InterPro" id="IPR011332">
    <property type="entry name" value="Ribosomal_zn-bd"/>
</dbReference>
<dbReference type="AlphaFoldDB" id="A0AAN6X8A0"/>
<dbReference type="PROSITE" id="PS50053">
    <property type="entry name" value="UBIQUITIN_2"/>
    <property type="match status" value="1"/>
</dbReference>
<comment type="subunit">
    <text evidence="18">Part of the 60S ribosomal subunit.</text>
</comment>
<keyword evidence="11" id="KW-0862">Zinc</keyword>
<evidence type="ECO:0000256" key="16">
    <source>
        <dbReference type="ARBA" id="ARBA00023242"/>
    </source>
</evidence>
<comment type="similarity">
    <text evidence="4">Belongs to the RRN7/TAF1B family.</text>
</comment>
<evidence type="ECO:0000313" key="22">
    <source>
        <dbReference type="EMBL" id="KAK4193922.1"/>
    </source>
</evidence>
<evidence type="ECO:0000256" key="14">
    <source>
        <dbReference type="ARBA" id="ARBA00023125"/>
    </source>
</evidence>
<dbReference type="EMBL" id="MU864350">
    <property type="protein sequence ID" value="KAK4193922.1"/>
    <property type="molecule type" value="Genomic_DNA"/>
</dbReference>
<dbReference type="GO" id="GO:0042790">
    <property type="term" value="P:nucleolar large rRNA transcription by RNA polymerase I"/>
    <property type="evidence" value="ECO:0007669"/>
    <property type="project" value="TreeGrafter"/>
</dbReference>
<dbReference type="InterPro" id="IPR033599">
    <property type="entry name" value="TAF1B/Rrn7"/>
</dbReference>
<dbReference type="Gene3D" id="4.10.1060.50">
    <property type="match status" value="1"/>
</dbReference>
<dbReference type="GO" id="GO:1990904">
    <property type="term" value="C:ribonucleoprotein complex"/>
    <property type="evidence" value="ECO:0007669"/>
    <property type="project" value="UniProtKB-KW"/>
</dbReference>
<dbReference type="GO" id="GO:0008270">
    <property type="term" value="F:zinc ion binding"/>
    <property type="evidence" value="ECO:0007669"/>
    <property type="project" value="UniProtKB-KW"/>
</dbReference>
<dbReference type="SMART" id="SM01377">
    <property type="entry name" value="Ribosomal_L40e"/>
    <property type="match status" value="1"/>
</dbReference>
<dbReference type="GO" id="GO:0005840">
    <property type="term" value="C:ribosome"/>
    <property type="evidence" value="ECO:0007669"/>
    <property type="project" value="UniProtKB-KW"/>
</dbReference>
<dbReference type="FunFam" id="3.10.20.90:FF:000014">
    <property type="entry name" value="Ubiquitin-60S ribosomal L40 fusion"/>
    <property type="match status" value="1"/>
</dbReference>
<evidence type="ECO:0000256" key="19">
    <source>
        <dbReference type="ARBA" id="ARBA00045962"/>
    </source>
</evidence>
<feature type="domain" description="Ubiquitin-like" evidence="21">
    <location>
        <begin position="534"/>
        <end position="609"/>
    </location>
</feature>
<evidence type="ECO:0000256" key="3">
    <source>
        <dbReference type="ARBA" id="ARBA00004604"/>
    </source>
</evidence>
<evidence type="ECO:0000256" key="5">
    <source>
        <dbReference type="ARBA" id="ARBA00008373"/>
    </source>
</evidence>
<keyword evidence="14" id="KW-0238">DNA-binding</keyword>
<name>A0AAN6X8A0_9PEZI</name>
<dbReference type="InterPro" id="IPR021752">
    <property type="entry name" value="TF_Rrn7_Zf"/>
</dbReference>
<dbReference type="PROSITE" id="PS00299">
    <property type="entry name" value="UBIQUITIN_1"/>
    <property type="match status" value="1"/>
</dbReference>
<evidence type="ECO:0000256" key="13">
    <source>
        <dbReference type="ARBA" id="ARBA00023015"/>
    </source>
</evidence>
<keyword evidence="12 22" id="KW-0689">Ribosomal protein</keyword>
<keyword evidence="10" id="KW-0863">Zinc-finger</keyword>
<dbReference type="Pfam" id="PF01020">
    <property type="entry name" value="Ribosomal_L40e"/>
    <property type="match status" value="1"/>
</dbReference>
<evidence type="ECO:0000256" key="6">
    <source>
        <dbReference type="ARBA" id="ARBA00010570"/>
    </source>
</evidence>
<evidence type="ECO:0000313" key="23">
    <source>
        <dbReference type="Proteomes" id="UP001302126"/>
    </source>
</evidence>
<evidence type="ECO:0000256" key="2">
    <source>
        <dbReference type="ARBA" id="ARBA00004496"/>
    </source>
</evidence>
<evidence type="ECO:0000256" key="15">
    <source>
        <dbReference type="ARBA" id="ARBA00023163"/>
    </source>
</evidence>
<dbReference type="InterPro" id="IPR000626">
    <property type="entry name" value="Ubiquitin-like_dom"/>
</dbReference>
<keyword evidence="15" id="KW-0804">Transcription</keyword>
<evidence type="ECO:0000256" key="18">
    <source>
        <dbReference type="ARBA" id="ARBA00035124"/>
    </source>
</evidence>
<evidence type="ECO:0000256" key="12">
    <source>
        <dbReference type="ARBA" id="ARBA00022980"/>
    </source>
</evidence>
<accession>A0AAN6X8A0</accession>
<feature type="compositionally biased region" description="Basic and acidic residues" evidence="20">
    <location>
        <begin position="128"/>
        <end position="137"/>
    </location>
</feature>
<dbReference type="FunFam" id="4.10.1060.50:FF:000001">
    <property type="entry name" value="ubiquitin-60S ribosomal protein L40"/>
    <property type="match status" value="1"/>
</dbReference>
<evidence type="ECO:0000259" key="21">
    <source>
        <dbReference type="PROSITE" id="PS50053"/>
    </source>
</evidence>
<comment type="function">
    <text evidence="19">Component of the ribosome, a large ribonucleoprotein complex responsible for the synthesis of proteins in the cell. The small ribosomal subunit (SSU) binds messenger RNAs (mRNAs) and translates the encoded message by selecting cognate aminoacyl-transfer RNA (tRNA) molecules. The large subunit (LSU) contains the ribosomal catalytic site termed the peptidyl transferase center (PTC), which catalyzes the formation of peptide bonds, thereby polymerizing the amino acids delivered by tRNAs into a polypeptide chain. The nascent polypeptides leave the ribosome through a tunnel in the LSU and interact with protein factors that function in enzymatic processing, targeting, and the membrane insertion of nascent chains at the exit of the ribosomal tunnel. eL40 is essential for translation of a subset of cellular transcripts, including stress response transcripts, such as DDR2.</text>
</comment>
<dbReference type="InterPro" id="IPR029071">
    <property type="entry name" value="Ubiquitin-like_domsf"/>
</dbReference>
<keyword evidence="8" id="KW-1017">Isopeptide bond</keyword>
<comment type="subcellular location">
    <subcellularLocation>
        <location evidence="2">Cytoplasm</location>
    </subcellularLocation>
    <subcellularLocation>
        <location evidence="3">Nucleus</location>
        <location evidence="3">Nucleolus</location>
    </subcellularLocation>
</comment>
<dbReference type="Pfam" id="PF11781">
    <property type="entry name" value="Zn_ribbon_RRN7"/>
    <property type="match status" value="1"/>
</dbReference>
<dbReference type="Gene3D" id="3.10.20.90">
    <property type="entry name" value="Phosphatidylinositol 3-kinase Catalytic Subunit, Chain A, domain 1"/>
    <property type="match status" value="1"/>
</dbReference>
<dbReference type="Pfam" id="PF20644">
    <property type="entry name" value="Rrn7_cyclin_N"/>
    <property type="match status" value="1"/>
</dbReference>
<evidence type="ECO:0000256" key="9">
    <source>
        <dbReference type="ARBA" id="ARBA00022723"/>
    </source>
</evidence>
<reference evidence="22" key="1">
    <citation type="journal article" date="2023" name="Mol. Phylogenet. Evol.">
        <title>Genome-scale phylogeny and comparative genomics of the fungal order Sordariales.</title>
        <authorList>
            <person name="Hensen N."/>
            <person name="Bonometti L."/>
            <person name="Westerberg I."/>
            <person name="Brannstrom I.O."/>
            <person name="Guillou S."/>
            <person name="Cros-Aarteil S."/>
            <person name="Calhoun S."/>
            <person name="Haridas S."/>
            <person name="Kuo A."/>
            <person name="Mondo S."/>
            <person name="Pangilinan J."/>
            <person name="Riley R."/>
            <person name="LaButti K."/>
            <person name="Andreopoulos B."/>
            <person name="Lipzen A."/>
            <person name="Chen C."/>
            <person name="Yan M."/>
            <person name="Daum C."/>
            <person name="Ng V."/>
            <person name="Clum A."/>
            <person name="Steindorff A."/>
            <person name="Ohm R.A."/>
            <person name="Martin F."/>
            <person name="Silar P."/>
            <person name="Natvig D.O."/>
            <person name="Lalanne C."/>
            <person name="Gautier V."/>
            <person name="Ament-Velasquez S.L."/>
            <person name="Kruys A."/>
            <person name="Hutchinson M.I."/>
            <person name="Powell A.J."/>
            <person name="Barry K."/>
            <person name="Miller A.N."/>
            <person name="Grigoriev I.V."/>
            <person name="Debuchy R."/>
            <person name="Gladieux P."/>
            <person name="Hiltunen Thoren M."/>
            <person name="Johannesson H."/>
        </authorList>
    </citation>
    <scope>NUCLEOTIDE SEQUENCE</scope>
    <source>
        <strain evidence="22">PSN309</strain>
    </source>
</reference>
<dbReference type="Pfam" id="PF20645">
    <property type="entry name" value="Rrn7_cyclin_C"/>
    <property type="match status" value="1"/>
</dbReference>
<evidence type="ECO:0000256" key="1">
    <source>
        <dbReference type="ARBA" id="ARBA00002241"/>
    </source>
</evidence>
<protein>
    <submittedName>
        <fullName evidence="22">Ribosomal protein</fullName>
    </submittedName>
</protein>
<dbReference type="GO" id="GO:0001164">
    <property type="term" value="F:RNA polymerase I core promoter sequence-specific DNA binding"/>
    <property type="evidence" value="ECO:0007669"/>
    <property type="project" value="InterPro"/>
</dbReference>
<evidence type="ECO:0000256" key="10">
    <source>
        <dbReference type="ARBA" id="ARBA00022771"/>
    </source>
</evidence>
<dbReference type="InterPro" id="IPR001975">
    <property type="entry name" value="Ribosomal_eL40_dom"/>
</dbReference>
<keyword evidence="7" id="KW-0963">Cytoplasm</keyword>
<dbReference type="InterPro" id="IPR048540">
    <property type="entry name" value="Rrn7_cyclin_N"/>
</dbReference>
<keyword evidence="13" id="KW-0805">Transcription regulation</keyword>
<dbReference type="Pfam" id="PF00240">
    <property type="entry name" value="ubiquitin"/>
    <property type="match status" value="1"/>
</dbReference>
<dbReference type="GO" id="GO:0003735">
    <property type="term" value="F:structural constituent of ribosome"/>
    <property type="evidence" value="ECO:0007669"/>
    <property type="project" value="InterPro"/>
</dbReference>
<dbReference type="InterPro" id="IPR048538">
    <property type="entry name" value="Rrn7_cyclin_C"/>
</dbReference>
<dbReference type="InterPro" id="IPR019956">
    <property type="entry name" value="Ubiquitin_dom"/>
</dbReference>
<dbReference type="CDD" id="cd01803">
    <property type="entry name" value="Ubl_ubiquitin"/>
    <property type="match status" value="1"/>
</dbReference>
<comment type="similarity">
    <text evidence="6">In the C-terminal section; belongs to the eukaryotic ribosomal protein eL40 family.</text>
</comment>
<evidence type="ECO:0000256" key="11">
    <source>
        <dbReference type="ARBA" id="ARBA00022833"/>
    </source>
</evidence>
<comment type="function">
    <text evidence="1">Component of the 60S subunit of the ribosome.</text>
</comment>
<keyword evidence="17" id="KW-0687">Ribonucleoprotein</keyword>
<dbReference type="SUPFAM" id="SSF57829">
    <property type="entry name" value="Zn-binding ribosomal proteins"/>
    <property type="match status" value="1"/>
</dbReference>
<evidence type="ECO:0000256" key="4">
    <source>
        <dbReference type="ARBA" id="ARBA00006899"/>
    </source>
</evidence>
<sequence>MAPRTHHRFPRGQTCAECPAKRWYLQDGLRYCENGHQVEGYVQFDIDEDDNFGKSGKIIRKKKEKRIAEKRQLSGNEAKELYLECLQFILRKQVTWLIKEKGFHRELESVVRDLWLLRVRDFPGLGSKDKETRKGVGEEEGEGGMVLFSSQTEGDTDGEGGQGGEEGEKRKRQSWSTEVWALPGMMDTLGLVYLGLVMRQEPVRVGDVWRWARDGQIPFLAAIDYLQKDWRDRLPGWAHRSLLTRYARFKGGELHRSVLELMIGYQENHGLGFPSIPAPPLLFVHIRDLALPPEVHQHAQRICSLVGLQFIFPTRGLTHGRHMLLDIPDVLLAASLVVATKQLFPLDTVERFPRDYDDPLCLRMDWEVWQAEFAKKPDEKPPIHEFGYMDPKKVWSMEKKDIVDMLDWFQETQLEKRSTAETDIHSLFPIHRLPPPEKIQGPTEDEIESRIYRVQRAMKHVEPQEDPVYMRPLKRRGADYQCFQSVDDLTGPAKRFFEVVAETSGLLLSDLVGAVYSLEQLLQAWQSREKRRLREIFVKTLTGKTITLEVESSDTIDNVKAKIQDKEGIPPDQQRLIFAGKQLEDGRTLSDYNIQKESTLHLVLRLRGGIIEPSLKALASKFNCDKMICRKCYARLPPRATNCRKRKCGHTNQLRPKKKLK</sequence>
<organism evidence="22 23">
    <name type="scientific">Podospora australis</name>
    <dbReference type="NCBI Taxonomy" id="1536484"/>
    <lineage>
        <taxon>Eukaryota</taxon>
        <taxon>Fungi</taxon>
        <taxon>Dikarya</taxon>
        <taxon>Ascomycota</taxon>
        <taxon>Pezizomycotina</taxon>
        <taxon>Sordariomycetes</taxon>
        <taxon>Sordariomycetidae</taxon>
        <taxon>Sordariales</taxon>
        <taxon>Podosporaceae</taxon>
        <taxon>Podospora</taxon>
    </lineage>
</organism>
<reference evidence="22" key="2">
    <citation type="submission" date="2023-05" db="EMBL/GenBank/DDBJ databases">
        <authorList>
            <consortium name="Lawrence Berkeley National Laboratory"/>
            <person name="Steindorff A."/>
            <person name="Hensen N."/>
            <person name="Bonometti L."/>
            <person name="Westerberg I."/>
            <person name="Brannstrom I.O."/>
            <person name="Guillou S."/>
            <person name="Cros-Aarteil S."/>
            <person name="Calhoun S."/>
            <person name="Haridas S."/>
            <person name="Kuo A."/>
            <person name="Mondo S."/>
            <person name="Pangilinan J."/>
            <person name="Riley R."/>
            <person name="Labutti K."/>
            <person name="Andreopoulos B."/>
            <person name="Lipzen A."/>
            <person name="Chen C."/>
            <person name="Yanf M."/>
            <person name="Daum C."/>
            <person name="Ng V."/>
            <person name="Clum A."/>
            <person name="Ohm R."/>
            <person name="Martin F."/>
            <person name="Silar P."/>
            <person name="Natvig D."/>
            <person name="Lalanne C."/>
            <person name="Gautier V."/>
            <person name="Ament-Velasquez S.L."/>
            <person name="Kruys A."/>
            <person name="Hutchinson M.I."/>
            <person name="Powell A.J."/>
            <person name="Barry K."/>
            <person name="Miller A.N."/>
            <person name="Grigoriev I.V."/>
            <person name="Debuchy R."/>
            <person name="Gladieux P."/>
            <person name="Thoren M.H."/>
            <person name="Johannesson H."/>
        </authorList>
    </citation>
    <scope>NUCLEOTIDE SEQUENCE</scope>
    <source>
        <strain evidence="22">PSN309</strain>
    </source>
</reference>
<dbReference type="InterPro" id="IPR038587">
    <property type="entry name" value="Ribosomal_eL40_sf"/>
</dbReference>
<dbReference type="SMART" id="SM00213">
    <property type="entry name" value="UBQ"/>
    <property type="match status" value="1"/>
</dbReference>
<evidence type="ECO:0000256" key="8">
    <source>
        <dbReference type="ARBA" id="ARBA00022499"/>
    </source>
</evidence>
<dbReference type="SUPFAM" id="SSF54236">
    <property type="entry name" value="Ubiquitin-like"/>
    <property type="match status" value="1"/>
</dbReference>
<dbReference type="GO" id="GO:0006412">
    <property type="term" value="P:translation"/>
    <property type="evidence" value="ECO:0007669"/>
    <property type="project" value="InterPro"/>
</dbReference>
<gene>
    <name evidence="22" type="ORF">QBC35DRAFT_519343</name>
</gene>
<dbReference type="PANTHER" id="PTHR31576:SF2">
    <property type="entry name" value="TATA BOX-BINDING PROTEIN-ASSOCIATED FACTOR RNA POLYMERASE I SUBUNIT B"/>
    <property type="match status" value="1"/>
</dbReference>
<dbReference type="Proteomes" id="UP001302126">
    <property type="component" value="Unassembled WGS sequence"/>
</dbReference>
<dbReference type="PRINTS" id="PR00348">
    <property type="entry name" value="UBIQUITIN"/>
</dbReference>
<dbReference type="GO" id="GO:0016567">
    <property type="term" value="P:protein ubiquitination"/>
    <property type="evidence" value="ECO:0007669"/>
    <property type="project" value="UniProtKB-ARBA"/>
</dbReference>
<dbReference type="PANTHER" id="PTHR31576">
    <property type="entry name" value="TATA BOX-BINDING PROTEIN-ASSOCIATED FACTOR RNA POLYMERASE I SUBUNIT B"/>
    <property type="match status" value="1"/>
</dbReference>
<dbReference type="GO" id="GO:0070860">
    <property type="term" value="C:RNA polymerase I core factor complex"/>
    <property type="evidence" value="ECO:0007669"/>
    <property type="project" value="InterPro"/>
</dbReference>
<feature type="region of interest" description="Disordered" evidence="20">
    <location>
        <begin position="128"/>
        <end position="172"/>
    </location>
</feature>
<dbReference type="InterPro" id="IPR019954">
    <property type="entry name" value="Ubiquitin_CS"/>
</dbReference>
<evidence type="ECO:0000256" key="7">
    <source>
        <dbReference type="ARBA" id="ARBA00022490"/>
    </source>
</evidence>
<evidence type="ECO:0000256" key="20">
    <source>
        <dbReference type="SAM" id="MobiDB-lite"/>
    </source>
</evidence>
<proteinExistence type="inferred from homology"/>
<dbReference type="GO" id="GO:0005737">
    <property type="term" value="C:cytoplasm"/>
    <property type="evidence" value="ECO:0007669"/>
    <property type="project" value="UniProtKB-SubCell"/>
</dbReference>
<comment type="similarity">
    <text evidence="5">In the N-terminal section; belongs to the ubiquitin family.</text>
</comment>
<keyword evidence="9" id="KW-0479">Metal-binding</keyword>